<evidence type="ECO:0000256" key="1">
    <source>
        <dbReference type="ARBA" id="ARBA00008518"/>
    </source>
</evidence>
<keyword evidence="4" id="KW-0862">Zinc</keyword>
<keyword evidence="3" id="KW-0863">Zinc-finger</keyword>
<dbReference type="InterPro" id="IPR018957">
    <property type="entry name" value="Znf_C3HC4_RING-type"/>
</dbReference>
<dbReference type="VEuPathDB" id="GiardiaDB:GL50803_21233"/>
<protein>
    <submittedName>
        <fullName evidence="5">Uncharacterized protein</fullName>
    </submittedName>
</protein>
<sequence>MIRGLRNSQQGVHKSVIHAIEDAPANWERGYCDLCCLSLSKAFMLGCGHTFCDRCIVVLVEGNKSLPPDTMECPFCLAISPHLTSIDSKITPELPALIPVTCQALSHKDTKNTSVHYFCVQTGELICTSCASSALYTEKALLTITEAAEHFGNTIHNKTTAIRLAVAEIRKHVWRLRRQQHDLDLQLEEAVSNLNNRKVEIINVITERFVTLERALTRLAGVHREALTREINDLTQQVRLVMESVSSSEKHVAQQEPLSFLAEAKRLVSLLSRRLGALSGCTGRSAPPLPELPRLGSTAGVVGAVRALDLSGPRAVNGK</sequence>
<name>A8BXY1_GIAIC</name>
<dbReference type="PROSITE" id="PS00518">
    <property type="entry name" value="ZF_RING_1"/>
    <property type="match status" value="1"/>
</dbReference>
<dbReference type="Gene3D" id="3.30.40.10">
    <property type="entry name" value="Zinc/RING finger domain, C3HC4 (zinc finger)"/>
    <property type="match status" value="1"/>
</dbReference>
<accession>A8BXY1</accession>
<keyword evidence="6" id="KW-1185">Reference proteome</keyword>
<dbReference type="STRING" id="184922.A8BXY1"/>
<evidence type="ECO:0000256" key="4">
    <source>
        <dbReference type="ARBA" id="ARBA00022833"/>
    </source>
</evidence>
<comment type="similarity">
    <text evidence="1">Belongs to the TRIM/RBCC family.</text>
</comment>
<dbReference type="CDD" id="cd16449">
    <property type="entry name" value="RING-HC"/>
    <property type="match status" value="1"/>
</dbReference>
<dbReference type="KEGG" id="gla:GL50803_0021233"/>
<keyword evidence="2" id="KW-0479">Metal-binding</keyword>
<dbReference type="PANTHER" id="PTHR24103">
    <property type="entry name" value="E3 UBIQUITIN-PROTEIN LIGASE TRIM"/>
    <property type="match status" value="1"/>
</dbReference>
<evidence type="ECO:0000256" key="3">
    <source>
        <dbReference type="ARBA" id="ARBA00022771"/>
    </source>
</evidence>
<gene>
    <name evidence="5" type="ORF">GL50803_0021233</name>
</gene>
<dbReference type="HOGENOM" id="CLU_872745_0_0_1"/>
<organism evidence="5 6">
    <name type="scientific">Giardia intestinalis (strain ATCC 50803 / WB clone C6)</name>
    <name type="common">Giardia lamblia</name>
    <dbReference type="NCBI Taxonomy" id="184922"/>
    <lineage>
        <taxon>Eukaryota</taxon>
        <taxon>Metamonada</taxon>
        <taxon>Diplomonadida</taxon>
        <taxon>Hexamitidae</taxon>
        <taxon>Giardiinae</taxon>
        <taxon>Giardia</taxon>
    </lineage>
</organism>
<dbReference type="GO" id="GO:0008270">
    <property type="term" value="F:zinc ion binding"/>
    <property type="evidence" value="ECO:0007669"/>
    <property type="project" value="UniProtKB-KW"/>
</dbReference>
<evidence type="ECO:0000313" key="5">
    <source>
        <dbReference type="EMBL" id="KAE8304810.1"/>
    </source>
</evidence>
<dbReference type="OMA" id="PPDTMEC"/>
<dbReference type="RefSeq" id="XP_001704241.1">
    <property type="nucleotide sequence ID" value="XM_001704189.1"/>
</dbReference>
<dbReference type="AlphaFoldDB" id="A8BXY1"/>
<dbReference type="SMART" id="SM00184">
    <property type="entry name" value="RING"/>
    <property type="match status" value="1"/>
</dbReference>
<evidence type="ECO:0000313" key="6">
    <source>
        <dbReference type="Proteomes" id="UP000001548"/>
    </source>
</evidence>
<dbReference type="GeneID" id="5697101"/>
<evidence type="ECO:0000256" key="2">
    <source>
        <dbReference type="ARBA" id="ARBA00022723"/>
    </source>
</evidence>
<dbReference type="InterPro" id="IPR013083">
    <property type="entry name" value="Znf_RING/FYVE/PHD"/>
</dbReference>
<dbReference type="InterPro" id="IPR017907">
    <property type="entry name" value="Znf_RING_CS"/>
</dbReference>
<dbReference type="Pfam" id="PF00097">
    <property type="entry name" value="zf-C3HC4"/>
    <property type="match status" value="1"/>
</dbReference>
<dbReference type="InterPro" id="IPR001841">
    <property type="entry name" value="Znf_RING"/>
</dbReference>
<dbReference type="SUPFAM" id="SSF57850">
    <property type="entry name" value="RING/U-box"/>
    <property type="match status" value="1"/>
</dbReference>
<dbReference type="EMBL" id="AACB03000001">
    <property type="protein sequence ID" value="KAE8304810.1"/>
    <property type="molecule type" value="Genomic_DNA"/>
</dbReference>
<comment type="caution">
    <text evidence="5">The sequence shown here is derived from an EMBL/GenBank/DDBJ whole genome shotgun (WGS) entry which is preliminary data.</text>
</comment>
<dbReference type="Proteomes" id="UP000001548">
    <property type="component" value="Unassembled WGS sequence"/>
</dbReference>
<dbReference type="PROSITE" id="PS50089">
    <property type="entry name" value="ZF_RING_2"/>
    <property type="match status" value="1"/>
</dbReference>
<dbReference type="InterPro" id="IPR050143">
    <property type="entry name" value="TRIM/RBCC"/>
</dbReference>
<proteinExistence type="inferred from homology"/>
<reference evidence="5 6" key="1">
    <citation type="journal article" date="2007" name="Science">
        <title>Genomic minimalism in the early diverging intestinal parasite Giardia lamblia.</title>
        <authorList>
            <person name="Morrison H.G."/>
            <person name="McArthur A.G."/>
            <person name="Gillin F.D."/>
            <person name="Aley S.B."/>
            <person name="Adam R.D."/>
            <person name="Olsen G.J."/>
            <person name="Best A.A."/>
            <person name="Cande W.Z."/>
            <person name="Chen F."/>
            <person name="Cipriano M.J."/>
            <person name="Davids B.J."/>
            <person name="Dawson S.C."/>
            <person name="Elmendorf H.G."/>
            <person name="Hehl A.B."/>
            <person name="Holder M.E."/>
            <person name="Huse S.M."/>
            <person name="Kim U.U."/>
            <person name="Lasek-Nesselquist E."/>
            <person name="Manning G."/>
            <person name="Nigam A."/>
            <person name="Nixon J.E."/>
            <person name="Palm D."/>
            <person name="Passamaneck N.E."/>
            <person name="Prabhu A."/>
            <person name="Reich C.I."/>
            <person name="Reiner D.S."/>
            <person name="Samuelson J."/>
            <person name="Svard S.G."/>
            <person name="Sogin M.L."/>
        </authorList>
    </citation>
    <scope>NUCLEOTIDE SEQUENCE [LARGE SCALE GENOMIC DNA]</scope>
    <source>
        <strain evidence="5 6">WB C6</strain>
    </source>
</reference>